<dbReference type="AlphaFoldDB" id="A0A8J6U577"/>
<proteinExistence type="predicted"/>
<evidence type="ECO:0000313" key="3">
    <source>
        <dbReference type="Proteomes" id="UP000621516"/>
    </source>
</evidence>
<reference evidence="2 3" key="1">
    <citation type="journal article" date="2018" name="J. Microbiol.">
        <title>Aestuariibaculum marinum sp. nov., a marine bacterium isolated from seawater in South Korea.</title>
        <authorList>
            <person name="Choi J."/>
            <person name="Lee D."/>
            <person name="Jang J.H."/>
            <person name="Cha S."/>
            <person name="Seo T."/>
        </authorList>
    </citation>
    <scope>NUCLEOTIDE SEQUENCE [LARGE SCALE GENOMIC DNA]</scope>
    <source>
        <strain evidence="2 3">IP7</strain>
    </source>
</reference>
<dbReference type="EMBL" id="JACVXD010000006">
    <property type="protein sequence ID" value="MBD0824622.1"/>
    <property type="molecule type" value="Genomic_DNA"/>
</dbReference>
<gene>
    <name evidence="2" type="ORF">ICJ85_11410</name>
</gene>
<dbReference type="Proteomes" id="UP000621516">
    <property type="component" value="Unassembled WGS sequence"/>
</dbReference>
<organism evidence="2 3">
    <name type="scientific">Aestuariibaculum marinum</name>
    <dbReference type="NCBI Taxonomy" id="2683592"/>
    <lineage>
        <taxon>Bacteria</taxon>
        <taxon>Pseudomonadati</taxon>
        <taxon>Bacteroidota</taxon>
        <taxon>Flavobacteriia</taxon>
        <taxon>Flavobacteriales</taxon>
        <taxon>Flavobacteriaceae</taxon>
    </lineage>
</organism>
<sequence length="275" mass="31709">MKMKHLKILTFASVLLASVISWGQKDVQGIAYYSSSREIDASAFGENEDPERIKRRIERMKEIFDNTFILTFNQVESFYKEVEKESSGGGNRWRGMMNSFTPGPQYKNVKDGKLVQDQEFFGKQFLIKDDLPKHNWVMGSETKKIGDYMCFKATAKRDIPNVGPGSFRRSPEQGEEGEEAPATREVEIEAWYSLQIPVNQGPEDYWGLPGLILEITVDNKTLYCSKIVMNPEEKVEIEIPSDGKEITKADYEALVKKKTDEMRMQFRSREGQRRF</sequence>
<feature type="region of interest" description="Disordered" evidence="1">
    <location>
        <begin position="161"/>
        <end position="182"/>
    </location>
</feature>
<dbReference type="InterPro" id="IPR005901">
    <property type="entry name" value="GLPGLI"/>
</dbReference>
<protein>
    <submittedName>
        <fullName evidence="2">GLPGLI family protein</fullName>
    </submittedName>
</protein>
<name>A0A8J6U577_9FLAO</name>
<evidence type="ECO:0000313" key="2">
    <source>
        <dbReference type="EMBL" id="MBD0824622.1"/>
    </source>
</evidence>
<comment type="caution">
    <text evidence="2">The sequence shown here is derived from an EMBL/GenBank/DDBJ whole genome shotgun (WGS) entry which is preliminary data.</text>
</comment>
<accession>A0A8J6U577</accession>
<dbReference type="Pfam" id="PF09697">
    <property type="entry name" value="Porph_ging"/>
    <property type="match status" value="1"/>
</dbReference>
<evidence type="ECO:0000256" key="1">
    <source>
        <dbReference type="SAM" id="MobiDB-lite"/>
    </source>
</evidence>
<dbReference type="NCBIfam" id="TIGR01200">
    <property type="entry name" value="GLPGLI"/>
    <property type="match status" value="1"/>
</dbReference>
<keyword evidence="3" id="KW-1185">Reference proteome</keyword>